<keyword evidence="1" id="KW-0732">Signal</keyword>
<gene>
    <name evidence="2" type="ORF">LRS13_24305</name>
</gene>
<dbReference type="RefSeq" id="WP_353864250.1">
    <property type="nucleotide sequence ID" value="NZ_CP088295.1"/>
</dbReference>
<dbReference type="SUPFAM" id="SSF69304">
    <property type="entry name" value="Tricorn protease N-terminal domain"/>
    <property type="match status" value="1"/>
</dbReference>
<keyword evidence="3" id="KW-1185">Reference proteome</keyword>
<accession>A0ABY5PGX1</accession>
<reference evidence="3" key="1">
    <citation type="submission" date="2021-11" db="EMBL/GenBank/DDBJ databases">
        <title>Cultivation dependent microbiological survey of springs from the worlds oldest radium mine currently devoted to the extraction of radon-saturated water.</title>
        <authorList>
            <person name="Kapinusova G."/>
            <person name="Smrhova T."/>
            <person name="Strejcek M."/>
            <person name="Suman J."/>
            <person name="Jani K."/>
            <person name="Pajer P."/>
            <person name="Uhlik O."/>
        </authorList>
    </citation>
    <scope>NUCLEOTIDE SEQUENCE [LARGE SCALE GENOMIC DNA]</scope>
    <source>
        <strain evidence="3">J379</strain>
    </source>
</reference>
<dbReference type="Gene3D" id="2.120.10.30">
    <property type="entry name" value="TolB, C-terminal domain"/>
    <property type="match status" value="1"/>
</dbReference>
<dbReference type="Proteomes" id="UP001058860">
    <property type="component" value="Chromosome"/>
</dbReference>
<proteinExistence type="predicted"/>
<evidence type="ECO:0000313" key="3">
    <source>
        <dbReference type="Proteomes" id="UP001058860"/>
    </source>
</evidence>
<feature type="chain" id="PRO_5045661442" evidence="1">
    <location>
        <begin position="25"/>
        <end position="476"/>
    </location>
</feature>
<organism evidence="2 3">
    <name type="scientific">Svornostia abyssi</name>
    <dbReference type="NCBI Taxonomy" id="2898438"/>
    <lineage>
        <taxon>Bacteria</taxon>
        <taxon>Bacillati</taxon>
        <taxon>Actinomycetota</taxon>
        <taxon>Thermoleophilia</taxon>
        <taxon>Solirubrobacterales</taxon>
        <taxon>Baekduiaceae</taxon>
        <taxon>Svornostia</taxon>
    </lineage>
</organism>
<sequence length="476" mass="48669">MLVRRLVLTALAAAVVLPAAPASGTIVWSKGGDLWAMHDDGSVPHLLIPKSAAPGMTTLQNPGVHPAGTTVTFEGSTTANQVSRLGLCGTFPWQYSCTTYHFGFNATGVYRWAGGATVERLTGAPSYCFNCSASSIAPEPRGDGAVAYAFQHCQGFLDDGSYACVGAVKSTSSEAYPACTDLPDEPSPNPAAPSQLVYAGCTSGGNDALIVTGPDLAGEHVISCDDAEQTDPSWSPSGDAVVAAEGGTDPGIWVYGAGNTACFAGSLRHAVVAPAGVTFSSPRFAGGRIVFEAQGDVWSVPSTCNTCAFPGTATRLTTGGDNKDPAWTAADLATPVFGSGGSAGTGAGTGTAPGATIPGAAADATPPALLLTATARQRILRQRKSILLKIRASEAATLTITGTIAVPGTDPKLKSVKRALPAGKTVTVRITVSAKALRAIRRAWARGRKAVAVLRITLRDAAGNTTKTTKRITLRR</sequence>
<protein>
    <submittedName>
        <fullName evidence="2">Uncharacterized protein</fullName>
    </submittedName>
</protein>
<feature type="signal peptide" evidence="1">
    <location>
        <begin position="1"/>
        <end position="24"/>
    </location>
</feature>
<dbReference type="EMBL" id="CP088295">
    <property type="protein sequence ID" value="UUY03745.1"/>
    <property type="molecule type" value="Genomic_DNA"/>
</dbReference>
<evidence type="ECO:0000256" key="1">
    <source>
        <dbReference type="SAM" id="SignalP"/>
    </source>
</evidence>
<dbReference type="InterPro" id="IPR011042">
    <property type="entry name" value="6-blade_b-propeller_TolB-like"/>
</dbReference>
<evidence type="ECO:0000313" key="2">
    <source>
        <dbReference type="EMBL" id="UUY03745.1"/>
    </source>
</evidence>
<name>A0ABY5PGX1_9ACTN</name>